<dbReference type="InterPro" id="IPR017500">
    <property type="entry name" value="Phage_infect_YhgE_N"/>
</dbReference>
<feature type="transmembrane region" description="Helical" evidence="5">
    <location>
        <begin position="593"/>
        <end position="614"/>
    </location>
</feature>
<feature type="transmembrane region" description="Helical" evidence="5">
    <location>
        <begin position="20"/>
        <end position="39"/>
    </location>
</feature>
<dbReference type="GO" id="GO:0140359">
    <property type="term" value="F:ABC-type transporter activity"/>
    <property type="evidence" value="ECO:0007669"/>
    <property type="project" value="InterPro"/>
</dbReference>
<keyword evidence="4 5" id="KW-0472">Membrane</keyword>
<evidence type="ECO:0000256" key="3">
    <source>
        <dbReference type="ARBA" id="ARBA00022989"/>
    </source>
</evidence>
<feature type="transmembrane region" description="Helical" evidence="5">
    <location>
        <begin position="687"/>
        <end position="705"/>
    </location>
</feature>
<sequence length="722" mass="78112">MMKNILRIFARDFKKISKNAIAVIVALGISILPSLYAWFNIRACWDPYGNTSGIKVAVANTDKGYSAMGLTLNVGDMVIAELAKNTQLGWQFVDKDAAIEGAESGKYYSAVVIPEDFSEKIASILTTDIQKPHIDYYVNEKKNAIAPKITDKGVGVIQQQVNETFISTCTKVILAALNEGDARLSEKGSSIVDGIVGNLETASADIDEFSAAVSAFSAALEAGGGLVDATRGILPEADELLFSGMESIGDVQNLIVSSRDISSELITAVGDTVQAAEDLAETIDGRLEDAFSDAEKDAKQAASDLRSLTRINDRIIEKNNRLYNTLSALNDALPIRLSAVDRMLDALDTATSRQEALSDGIQKAADTVADAGKVPAEMQSELRQSAADAKASLKKVRDQYVREVSPQLNKNVDDIYGTLGKFSGLLFSVSGASKSLGNTLSGVDDTLGKCLLALQKTDEMLQGAKGKIDSLISEVRAVDGDEQLSKLIEIIQNDPEIAGSFMSSPVEINTQKLYPIENYGSAMTPFYTILAIWVGGLILCAILKVHVREDDKIRGLKPHEAYFGRYLTFMVFGVVQSLIVCLGDLYFLKIQCVNPGLFLLAGVTASIVFTNVIYTLTISFGDVGKAIAVILLVIQVAGAGGTFPIEVTPSFFNAINPYLPFTSGINAMRETVAGVYGMDYWKDMCKLLVYLPISLFVGLVLRKPLIRMNEFFERKLEETGLM</sequence>
<dbReference type="NCBIfam" id="TIGR03061">
    <property type="entry name" value="pip_yhgE_Nterm"/>
    <property type="match status" value="1"/>
</dbReference>
<dbReference type="NCBIfam" id="TIGR03062">
    <property type="entry name" value="pip_yhgE_Cterm"/>
    <property type="match status" value="1"/>
</dbReference>
<feature type="transmembrane region" description="Helical" evidence="5">
    <location>
        <begin position="566"/>
        <end position="587"/>
    </location>
</feature>
<gene>
    <name evidence="7" type="ORF">H8710_05905</name>
</gene>
<evidence type="ECO:0000313" key="7">
    <source>
        <dbReference type="EMBL" id="MBC8559606.1"/>
    </source>
</evidence>
<accession>A0A926I767</accession>
<dbReference type="AlphaFoldDB" id="A0A926I767"/>
<dbReference type="Gene3D" id="3.40.1710.10">
    <property type="entry name" value="abc type-2 transporter like domain"/>
    <property type="match status" value="1"/>
</dbReference>
<dbReference type="PANTHER" id="PTHR43077">
    <property type="entry name" value="TRANSPORT PERMEASE YVFS-RELATED"/>
    <property type="match status" value="1"/>
</dbReference>
<evidence type="ECO:0000256" key="4">
    <source>
        <dbReference type="ARBA" id="ARBA00023136"/>
    </source>
</evidence>
<name>A0A926I767_9FIRM</name>
<keyword evidence="8" id="KW-1185">Reference proteome</keyword>
<comment type="caution">
    <text evidence="7">The sequence shown here is derived from an EMBL/GenBank/DDBJ whole genome shotgun (WGS) entry which is preliminary data.</text>
</comment>
<protein>
    <submittedName>
        <fullName evidence="7">YhgE/Pip domain-containing protein</fullName>
    </submittedName>
</protein>
<keyword evidence="2 5" id="KW-0812">Transmembrane</keyword>
<dbReference type="EMBL" id="JACRSV010000001">
    <property type="protein sequence ID" value="MBC8559606.1"/>
    <property type="molecule type" value="Genomic_DNA"/>
</dbReference>
<feature type="transmembrane region" description="Helical" evidence="5">
    <location>
        <begin position="626"/>
        <end position="645"/>
    </location>
</feature>
<dbReference type="InterPro" id="IPR017501">
    <property type="entry name" value="Phage_infect_YhgE_C"/>
</dbReference>
<organism evidence="7 8">
    <name type="scientific">Fumia xinanensis</name>
    <dbReference type="NCBI Taxonomy" id="2763659"/>
    <lineage>
        <taxon>Bacteria</taxon>
        <taxon>Bacillati</taxon>
        <taxon>Bacillota</taxon>
        <taxon>Clostridia</taxon>
        <taxon>Eubacteriales</taxon>
        <taxon>Oscillospiraceae</taxon>
        <taxon>Fumia</taxon>
    </lineage>
</organism>
<feature type="transmembrane region" description="Helical" evidence="5">
    <location>
        <begin position="526"/>
        <end position="545"/>
    </location>
</feature>
<evidence type="ECO:0000259" key="6">
    <source>
        <dbReference type="Pfam" id="PF12698"/>
    </source>
</evidence>
<dbReference type="InterPro" id="IPR051328">
    <property type="entry name" value="T7SS_ABC-Transporter"/>
</dbReference>
<dbReference type="PANTHER" id="PTHR43077:SF10">
    <property type="entry name" value="TRANSPORT PERMEASE PROTEIN"/>
    <property type="match status" value="1"/>
</dbReference>
<evidence type="ECO:0000256" key="5">
    <source>
        <dbReference type="SAM" id="Phobius"/>
    </source>
</evidence>
<dbReference type="Proteomes" id="UP000610760">
    <property type="component" value="Unassembled WGS sequence"/>
</dbReference>
<evidence type="ECO:0000313" key="8">
    <source>
        <dbReference type="Proteomes" id="UP000610760"/>
    </source>
</evidence>
<dbReference type="GO" id="GO:0016020">
    <property type="term" value="C:membrane"/>
    <property type="evidence" value="ECO:0007669"/>
    <property type="project" value="UniProtKB-SubCell"/>
</dbReference>
<keyword evidence="3 5" id="KW-1133">Transmembrane helix</keyword>
<dbReference type="InterPro" id="IPR013525">
    <property type="entry name" value="ABC2_TM"/>
</dbReference>
<evidence type="ECO:0000256" key="1">
    <source>
        <dbReference type="ARBA" id="ARBA00004141"/>
    </source>
</evidence>
<evidence type="ECO:0000256" key="2">
    <source>
        <dbReference type="ARBA" id="ARBA00022692"/>
    </source>
</evidence>
<comment type="subcellular location">
    <subcellularLocation>
        <location evidence="1">Membrane</location>
        <topology evidence="1">Multi-pass membrane protein</topology>
    </subcellularLocation>
</comment>
<reference evidence="7" key="1">
    <citation type="submission" date="2020-08" db="EMBL/GenBank/DDBJ databases">
        <title>Genome public.</title>
        <authorList>
            <person name="Liu C."/>
            <person name="Sun Q."/>
        </authorList>
    </citation>
    <scope>NUCLEOTIDE SEQUENCE</scope>
    <source>
        <strain evidence="7">NSJ-33</strain>
    </source>
</reference>
<proteinExistence type="predicted"/>
<dbReference type="Pfam" id="PF12698">
    <property type="entry name" value="ABC2_membrane_3"/>
    <property type="match status" value="1"/>
</dbReference>
<feature type="domain" description="ABC-2 type transporter transmembrane" evidence="6">
    <location>
        <begin position="500"/>
        <end position="699"/>
    </location>
</feature>